<evidence type="ECO:0000259" key="3">
    <source>
        <dbReference type="SMART" id="SM01208"/>
    </source>
</evidence>
<keyword evidence="2" id="KW-0812">Transmembrane</keyword>
<dbReference type="Pfam" id="PF04294">
    <property type="entry name" value="VanW"/>
    <property type="match status" value="1"/>
</dbReference>
<dbReference type="Pfam" id="PF12229">
    <property type="entry name" value="PG_binding_4"/>
    <property type="match status" value="2"/>
</dbReference>
<keyword evidence="2" id="KW-0472">Membrane</keyword>
<evidence type="ECO:0000313" key="5">
    <source>
        <dbReference type="Proteomes" id="UP000177821"/>
    </source>
</evidence>
<proteinExistence type="predicted"/>
<dbReference type="AlphaFoldDB" id="A0A1G1WNY2"/>
<dbReference type="PANTHER" id="PTHR35788:SF1">
    <property type="entry name" value="EXPORTED PROTEIN"/>
    <property type="match status" value="1"/>
</dbReference>
<keyword evidence="2" id="KW-1133">Transmembrane helix</keyword>
<protein>
    <recommendedName>
        <fullName evidence="3">G5 domain-containing protein</fullName>
    </recommendedName>
</protein>
<dbReference type="EMBL" id="MHCX01000039">
    <property type="protein sequence ID" value="OGY28907.1"/>
    <property type="molecule type" value="Genomic_DNA"/>
</dbReference>
<name>A0A1G1WNY2_9BACT</name>
<keyword evidence="1" id="KW-0732">Signal</keyword>
<dbReference type="InterPro" id="IPR022029">
    <property type="entry name" value="YoaR-like_PG-bd"/>
</dbReference>
<evidence type="ECO:0000256" key="2">
    <source>
        <dbReference type="SAM" id="Phobius"/>
    </source>
</evidence>
<comment type="caution">
    <text evidence="4">The sequence shown here is derived from an EMBL/GenBank/DDBJ whole genome shotgun (WGS) entry which is preliminary data.</text>
</comment>
<feature type="domain" description="G5" evidence="3">
    <location>
        <begin position="536"/>
        <end position="613"/>
    </location>
</feature>
<feature type="transmembrane region" description="Helical" evidence="2">
    <location>
        <begin position="21"/>
        <end position="43"/>
    </location>
</feature>
<organism evidence="4 5">
    <name type="scientific">Candidatus Woykebacteria bacterium RIFCSPHIGHO2_02_FULL_43_16b</name>
    <dbReference type="NCBI Taxonomy" id="1802601"/>
    <lineage>
        <taxon>Bacteria</taxon>
        <taxon>Candidatus Woykeibacteriota</taxon>
    </lineage>
</organism>
<dbReference type="SMART" id="SM01208">
    <property type="entry name" value="G5"/>
    <property type="match status" value="1"/>
</dbReference>
<dbReference type="InterPro" id="IPR011098">
    <property type="entry name" value="G5_dom"/>
</dbReference>
<dbReference type="InterPro" id="IPR007391">
    <property type="entry name" value="Vancomycin_resist_VanW"/>
</dbReference>
<sequence>MQLPKFPKFNIALSQISPKQFLINSVLILFIIFSLTIITYHLAYQNKVYQGVLILDTNFGNQTKKEARALLESTSVGGETDHYTITAGNVSKNFSLSEIGLKPDLDASVEQAYSLGREDNPLVSSLNKIRSWKRGFNLGIILTQDKSKFDQFVDTFIAEVSSDPEDATLVLEKDTLKIKDSQAGLSLDKNVVRETILSKISRLVKEIILEPTVLDPKITSTGAADAYEKVSQLLAQNFSFNYEKQTFPISKESLFGLLTFATYSQDKEGVFYTLVENKDPGTLNTLILEERVKTLLSGTAKKINRTPVNAKFAFVGGRVQGFTAAVTGLSIDEKSTLENFKTALEKNSGAINLVVTKTEPEVSNESVNNLGINELIGRGYSKFVGSIPNRVYNISLASSKVNGTLVPPGETFSLYKTIGEVDQSTGYKEAYIINNNRTELDWGGGVCQVSTTLFRAALNAGLPIVERNPHAYRVGYYEQAGDPGNGKPGVDAAVFFPRTDFRFKNDTPSHILVQTVFDEKNKSLAFEIFGSNDGRRVSISTPTVSNQIKPPDTLYQDDPTLPKGVTKQVDFSAWGATTNFKRTVTRGNETLISDSFSTKYRPWQAIYLVGTKEDNPAPTEPTPAN</sequence>
<evidence type="ECO:0000313" key="4">
    <source>
        <dbReference type="EMBL" id="OGY28907.1"/>
    </source>
</evidence>
<dbReference type="PANTHER" id="PTHR35788">
    <property type="entry name" value="EXPORTED PROTEIN-RELATED"/>
    <property type="match status" value="1"/>
</dbReference>
<dbReference type="InterPro" id="IPR052913">
    <property type="entry name" value="Glycopeptide_resist_protein"/>
</dbReference>
<accession>A0A1G1WNY2</accession>
<reference evidence="4 5" key="1">
    <citation type="journal article" date="2016" name="Nat. Commun.">
        <title>Thousands of microbial genomes shed light on interconnected biogeochemical processes in an aquifer system.</title>
        <authorList>
            <person name="Anantharaman K."/>
            <person name="Brown C.T."/>
            <person name="Hug L.A."/>
            <person name="Sharon I."/>
            <person name="Castelle C.J."/>
            <person name="Probst A.J."/>
            <person name="Thomas B.C."/>
            <person name="Singh A."/>
            <person name="Wilkins M.J."/>
            <person name="Karaoz U."/>
            <person name="Brodie E.L."/>
            <person name="Williams K.H."/>
            <person name="Hubbard S.S."/>
            <person name="Banfield J.F."/>
        </authorList>
    </citation>
    <scope>NUCLEOTIDE SEQUENCE [LARGE SCALE GENOMIC DNA]</scope>
</reference>
<gene>
    <name evidence="4" type="ORF">A3J50_03705</name>
</gene>
<evidence type="ECO:0000256" key="1">
    <source>
        <dbReference type="ARBA" id="ARBA00022729"/>
    </source>
</evidence>
<dbReference type="Proteomes" id="UP000177821">
    <property type="component" value="Unassembled WGS sequence"/>
</dbReference>